<name>A0A939D746_CLOAM</name>
<evidence type="ECO:0000256" key="4">
    <source>
        <dbReference type="ARBA" id="ARBA00023014"/>
    </source>
</evidence>
<gene>
    <name evidence="6" type="ORF">JYB65_02955</name>
</gene>
<evidence type="ECO:0000313" key="6">
    <source>
        <dbReference type="EMBL" id="MBN7772311.1"/>
    </source>
</evidence>
<dbReference type="Pfam" id="PF04055">
    <property type="entry name" value="Radical_SAM"/>
    <property type="match status" value="1"/>
</dbReference>
<dbReference type="Pfam" id="PF13186">
    <property type="entry name" value="SPASM"/>
    <property type="match status" value="1"/>
</dbReference>
<dbReference type="InterPro" id="IPR013785">
    <property type="entry name" value="Aldolase_TIM"/>
</dbReference>
<keyword evidence="3" id="KW-0408">Iron</keyword>
<evidence type="ECO:0000256" key="3">
    <source>
        <dbReference type="ARBA" id="ARBA00023004"/>
    </source>
</evidence>
<dbReference type="SFLD" id="SFLDS00029">
    <property type="entry name" value="Radical_SAM"/>
    <property type="match status" value="1"/>
</dbReference>
<proteinExistence type="predicted"/>
<feature type="domain" description="Radical SAM core" evidence="5">
    <location>
        <begin position="86"/>
        <end position="302"/>
    </location>
</feature>
<dbReference type="AlphaFoldDB" id="A0A939D746"/>
<evidence type="ECO:0000259" key="5">
    <source>
        <dbReference type="PROSITE" id="PS51918"/>
    </source>
</evidence>
<keyword evidence="4" id="KW-0411">Iron-sulfur</keyword>
<dbReference type="EMBL" id="JAFJZZ010000001">
    <property type="protein sequence ID" value="MBN7772311.1"/>
    <property type="molecule type" value="Genomic_DNA"/>
</dbReference>
<dbReference type="PANTHER" id="PTHR11228:SF7">
    <property type="entry name" value="PQQA PEPTIDE CYCLASE"/>
    <property type="match status" value="1"/>
</dbReference>
<accession>A0A939D746</accession>
<dbReference type="SUPFAM" id="SSF102114">
    <property type="entry name" value="Radical SAM enzymes"/>
    <property type="match status" value="1"/>
</dbReference>
<dbReference type="SMART" id="SM00729">
    <property type="entry name" value="Elp3"/>
    <property type="match status" value="1"/>
</dbReference>
<keyword evidence="7" id="KW-1185">Reference proteome</keyword>
<reference evidence="6" key="1">
    <citation type="submission" date="2021-02" db="EMBL/GenBank/DDBJ databases">
        <title>Abyssanaerobacter marinus gen.nov., sp., nov, anaerobic bacterium isolated from the Onnuri vent field of Indian Ocean and suggestion of Mogibacteriaceae fam. nov., and proposal of reclassification of ambiguous this family's genus member.</title>
        <authorList>
            <person name="Kim Y.J."/>
            <person name="Yang J.-A."/>
        </authorList>
    </citation>
    <scope>NUCLEOTIDE SEQUENCE</scope>
    <source>
        <strain evidence="6">DSM 2634</strain>
    </source>
</reference>
<dbReference type="InterPro" id="IPR050377">
    <property type="entry name" value="Radical_SAM_PqqE_MftC-like"/>
</dbReference>
<keyword evidence="2" id="KW-0479">Metal-binding</keyword>
<dbReference type="SFLD" id="SFLDG01067">
    <property type="entry name" value="SPASM/twitch_domain_containing"/>
    <property type="match status" value="1"/>
</dbReference>
<evidence type="ECO:0000256" key="1">
    <source>
        <dbReference type="ARBA" id="ARBA00022691"/>
    </source>
</evidence>
<evidence type="ECO:0000313" key="7">
    <source>
        <dbReference type="Proteomes" id="UP000664545"/>
    </source>
</evidence>
<organism evidence="6 7">
    <name type="scientific">Clostridium aminobutyricum</name>
    <dbReference type="NCBI Taxonomy" id="33953"/>
    <lineage>
        <taxon>Bacteria</taxon>
        <taxon>Bacillati</taxon>
        <taxon>Bacillota</taxon>
        <taxon>Clostridia</taxon>
        <taxon>Eubacteriales</taxon>
        <taxon>Clostridiaceae</taxon>
        <taxon>Clostridium</taxon>
    </lineage>
</organism>
<dbReference type="GO" id="GO:0051536">
    <property type="term" value="F:iron-sulfur cluster binding"/>
    <property type="evidence" value="ECO:0007669"/>
    <property type="project" value="UniProtKB-KW"/>
</dbReference>
<dbReference type="InterPro" id="IPR006638">
    <property type="entry name" value="Elp3/MiaA/NifB-like_rSAM"/>
</dbReference>
<dbReference type="InterPro" id="IPR023885">
    <property type="entry name" value="4Fe4S-binding_SPASM_dom"/>
</dbReference>
<keyword evidence="1" id="KW-0949">S-adenosyl-L-methionine</keyword>
<dbReference type="Proteomes" id="UP000664545">
    <property type="component" value="Unassembled WGS sequence"/>
</dbReference>
<evidence type="ECO:0000256" key="2">
    <source>
        <dbReference type="ARBA" id="ARBA00022723"/>
    </source>
</evidence>
<dbReference type="GO" id="GO:0046872">
    <property type="term" value="F:metal ion binding"/>
    <property type="evidence" value="ECO:0007669"/>
    <property type="project" value="UniProtKB-KW"/>
</dbReference>
<sequence length="395" mass="45044">MMTDSVVWHNFFSLHKKFCESKDYHLINLMRCSWNVIKNERLISHERKYMINSFFPPVNTEAFYRIAMHVPGKGAEFFINHTTGKRLAPISTYIAVTHRCMYHCWHCSAYHFMECPGKDLTTEELLIVTEKMKKLGVGIIGFTGGEPLLREDLEQAISLAAKGKNMPCMTLLFTTGFGLTFERAASLKKADLFGIAISLDHMKEEDHDRMRSVEGAYVHALNAIRNAKLAGLYTMTQTMCTRELLETGEIKEIGKLAKSLGVDEMRIMEPIPCGTLNEHSDEVLTVEEQKKLIALHVEMNRDWQYPKVSVFPYVESEDQYGCGAGSQHSFIDADGNFGPCDFLPISYGNLLKEDAEPIWQRMHQEIGKPKCECYAKCKKAYDKLPKYYQLMSGGK</sequence>
<dbReference type="Gene3D" id="3.20.20.70">
    <property type="entry name" value="Aldolase class I"/>
    <property type="match status" value="1"/>
</dbReference>
<dbReference type="InterPro" id="IPR007197">
    <property type="entry name" value="rSAM"/>
</dbReference>
<comment type="caution">
    <text evidence="6">The sequence shown here is derived from an EMBL/GenBank/DDBJ whole genome shotgun (WGS) entry which is preliminary data.</text>
</comment>
<dbReference type="GO" id="GO:0006783">
    <property type="term" value="P:heme biosynthetic process"/>
    <property type="evidence" value="ECO:0007669"/>
    <property type="project" value="TreeGrafter"/>
</dbReference>
<dbReference type="CDD" id="cd01335">
    <property type="entry name" value="Radical_SAM"/>
    <property type="match status" value="1"/>
</dbReference>
<dbReference type="SFLD" id="SFLDG01386">
    <property type="entry name" value="main_SPASM_domain-containing"/>
    <property type="match status" value="1"/>
</dbReference>
<dbReference type="PROSITE" id="PS51918">
    <property type="entry name" value="RADICAL_SAM"/>
    <property type="match status" value="1"/>
</dbReference>
<dbReference type="PANTHER" id="PTHR11228">
    <property type="entry name" value="RADICAL SAM DOMAIN PROTEIN"/>
    <property type="match status" value="1"/>
</dbReference>
<dbReference type="InterPro" id="IPR058240">
    <property type="entry name" value="rSAM_sf"/>
</dbReference>
<dbReference type="GO" id="GO:0003824">
    <property type="term" value="F:catalytic activity"/>
    <property type="evidence" value="ECO:0007669"/>
    <property type="project" value="InterPro"/>
</dbReference>
<protein>
    <submittedName>
        <fullName evidence="6">Radical SAM protein</fullName>
    </submittedName>
</protein>